<evidence type="ECO:0000313" key="1">
    <source>
        <dbReference type="EMBL" id="KMM33578.1"/>
    </source>
</evidence>
<dbReference type="Gene3D" id="1.10.287.1080">
    <property type="entry name" value="MazG-like"/>
    <property type="match status" value="1"/>
</dbReference>
<accession>A0A0J6CKA0</accession>
<comment type="caution">
    <text evidence="1">The sequence shown here is derived from an EMBL/GenBank/DDBJ whole genome shotgun (WGS) entry which is preliminary data.</text>
</comment>
<gene>
    <name evidence="1" type="ORF">ACM15_11185</name>
</gene>
<proteinExistence type="predicted"/>
<evidence type="ECO:0008006" key="3">
    <source>
        <dbReference type="Google" id="ProtNLM"/>
    </source>
</evidence>
<reference evidence="1 2" key="1">
    <citation type="submission" date="2015-06" db="EMBL/GenBank/DDBJ databases">
        <title>Draft Genome Sequence of Parabacteroides goldsteinii with Putative Novel Metallo-Beta-Lactamases Isolated from a Blood Culture from a Human Patient.</title>
        <authorList>
            <person name="Krogh T.J."/>
            <person name="Agergaard C.N."/>
            <person name="Moller-Jensen J."/>
            <person name="Justesen U.S."/>
        </authorList>
    </citation>
    <scope>NUCLEOTIDE SEQUENCE [LARGE SCALE GENOMIC DNA]</scope>
    <source>
        <strain evidence="1 2">910340</strain>
    </source>
</reference>
<dbReference type="EMBL" id="LFJV01000033">
    <property type="protein sequence ID" value="KMM33578.1"/>
    <property type="molecule type" value="Genomic_DNA"/>
</dbReference>
<dbReference type="RefSeq" id="WP_048315499.1">
    <property type="nucleotide sequence ID" value="NZ_LFJV01000033.1"/>
</dbReference>
<evidence type="ECO:0000313" key="2">
    <source>
        <dbReference type="Proteomes" id="UP000036166"/>
    </source>
</evidence>
<protein>
    <recommendedName>
        <fullName evidence="3">NTP pyrophosphohydrolase MazG putative catalytic core domain-containing protein</fullName>
    </recommendedName>
</protein>
<dbReference type="PATRIC" id="fig|328812.4.peg.2944"/>
<dbReference type="AlphaFoldDB" id="A0A0J6CKA0"/>
<dbReference type="Proteomes" id="UP000036166">
    <property type="component" value="Unassembled WGS sequence"/>
</dbReference>
<dbReference type="SUPFAM" id="SSF101386">
    <property type="entry name" value="all-alpha NTP pyrophosphatases"/>
    <property type="match status" value="1"/>
</dbReference>
<name>A0A0J6CKA0_9BACT</name>
<organism evidence="1 2">
    <name type="scientific">Parabacteroides goldsteinii</name>
    <dbReference type="NCBI Taxonomy" id="328812"/>
    <lineage>
        <taxon>Bacteria</taxon>
        <taxon>Pseudomonadati</taxon>
        <taxon>Bacteroidota</taxon>
        <taxon>Bacteroidia</taxon>
        <taxon>Bacteroidales</taxon>
        <taxon>Tannerellaceae</taxon>
        <taxon>Parabacteroides</taxon>
    </lineage>
</organism>
<sequence length="197" mass="22960">MSNIDLNILRDQAYKIACDHGFHDKELSNEHFLCLVISELMEAVEADRKGKRFDKGKYEYNEITECQGWLTAEEKFINVFNRCIKDTVEDELADAVIRLFDLAGMRNISLELVTKDMADGIDDMAESCKDETFTESIYAISTLVSRYDGLYDFPTAINDMIMSIFGLAKYLDIDLLWHIEQKMKYNQFREKMHGKKY</sequence>